<evidence type="ECO:0000256" key="1">
    <source>
        <dbReference type="SAM" id="MobiDB-lite"/>
    </source>
</evidence>
<feature type="region of interest" description="Disordered" evidence="1">
    <location>
        <begin position="1"/>
        <end position="54"/>
    </location>
</feature>
<organism evidence="2 3">
    <name type="scientific">Daphnia pulex</name>
    <name type="common">Water flea</name>
    <dbReference type="NCBI Taxonomy" id="6669"/>
    <lineage>
        <taxon>Eukaryota</taxon>
        <taxon>Metazoa</taxon>
        <taxon>Ecdysozoa</taxon>
        <taxon>Arthropoda</taxon>
        <taxon>Crustacea</taxon>
        <taxon>Branchiopoda</taxon>
        <taxon>Diplostraca</taxon>
        <taxon>Cladocera</taxon>
        <taxon>Anomopoda</taxon>
        <taxon>Daphniidae</taxon>
        <taxon>Daphnia</taxon>
    </lineage>
</organism>
<dbReference type="AlphaFoldDB" id="E9G2P5"/>
<accession>E9G2P5</accession>
<dbReference type="InParanoid" id="E9G2P5"/>
<proteinExistence type="predicted"/>
<keyword evidence="3" id="KW-1185">Reference proteome</keyword>
<feature type="compositionally biased region" description="Basic residues" evidence="1">
    <location>
        <begin position="8"/>
        <end position="24"/>
    </location>
</feature>
<protein>
    <submittedName>
        <fullName evidence="2">Uncharacterized protein</fullName>
    </submittedName>
</protein>
<dbReference type="HOGENOM" id="CLU_1751544_0_0_1"/>
<dbReference type="EMBL" id="GL732530">
    <property type="protein sequence ID" value="EFX86475.1"/>
    <property type="molecule type" value="Genomic_DNA"/>
</dbReference>
<sequence length="149" mass="16983">MFKITRDGRKKKKKSLKSKNKNHGAKNERRVASSPPTFGDLEAGPSGFSTPKRGAVPLWNYTCGFLIIGIIRRREFGAEPKPKNLRSKYLSESTICSSRRNPAVVFLLELGAAQMKRPRNEARHHRHATVTFEYNRLVRLTVLQRHIDG</sequence>
<gene>
    <name evidence="2" type="ORF">DAPPUDRAFT_236619</name>
</gene>
<name>E9G2P5_DAPPU</name>
<reference evidence="2 3" key="1">
    <citation type="journal article" date="2011" name="Science">
        <title>The ecoresponsive genome of Daphnia pulex.</title>
        <authorList>
            <person name="Colbourne J.K."/>
            <person name="Pfrender M.E."/>
            <person name="Gilbert D."/>
            <person name="Thomas W.K."/>
            <person name="Tucker A."/>
            <person name="Oakley T.H."/>
            <person name="Tokishita S."/>
            <person name="Aerts A."/>
            <person name="Arnold G.J."/>
            <person name="Basu M.K."/>
            <person name="Bauer D.J."/>
            <person name="Caceres C.E."/>
            <person name="Carmel L."/>
            <person name="Casola C."/>
            <person name="Choi J.H."/>
            <person name="Detter J.C."/>
            <person name="Dong Q."/>
            <person name="Dusheyko S."/>
            <person name="Eads B.D."/>
            <person name="Frohlich T."/>
            <person name="Geiler-Samerotte K.A."/>
            <person name="Gerlach D."/>
            <person name="Hatcher P."/>
            <person name="Jogdeo S."/>
            <person name="Krijgsveld J."/>
            <person name="Kriventseva E.V."/>
            <person name="Kultz D."/>
            <person name="Laforsch C."/>
            <person name="Lindquist E."/>
            <person name="Lopez J."/>
            <person name="Manak J.R."/>
            <person name="Muller J."/>
            <person name="Pangilinan J."/>
            <person name="Patwardhan R.P."/>
            <person name="Pitluck S."/>
            <person name="Pritham E.J."/>
            <person name="Rechtsteiner A."/>
            <person name="Rho M."/>
            <person name="Rogozin I.B."/>
            <person name="Sakarya O."/>
            <person name="Salamov A."/>
            <person name="Schaack S."/>
            <person name="Shapiro H."/>
            <person name="Shiga Y."/>
            <person name="Skalitzky C."/>
            <person name="Smith Z."/>
            <person name="Souvorov A."/>
            <person name="Sung W."/>
            <person name="Tang Z."/>
            <person name="Tsuchiya D."/>
            <person name="Tu H."/>
            <person name="Vos H."/>
            <person name="Wang M."/>
            <person name="Wolf Y.I."/>
            <person name="Yamagata H."/>
            <person name="Yamada T."/>
            <person name="Ye Y."/>
            <person name="Shaw J.R."/>
            <person name="Andrews J."/>
            <person name="Crease T.J."/>
            <person name="Tang H."/>
            <person name="Lucas S.M."/>
            <person name="Robertson H.M."/>
            <person name="Bork P."/>
            <person name="Koonin E.V."/>
            <person name="Zdobnov E.M."/>
            <person name="Grigoriev I.V."/>
            <person name="Lynch M."/>
            <person name="Boore J.L."/>
        </authorList>
    </citation>
    <scope>NUCLEOTIDE SEQUENCE [LARGE SCALE GENOMIC DNA]</scope>
</reference>
<dbReference type="Proteomes" id="UP000000305">
    <property type="component" value="Unassembled WGS sequence"/>
</dbReference>
<evidence type="ECO:0000313" key="3">
    <source>
        <dbReference type="Proteomes" id="UP000000305"/>
    </source>
</evidence>
<evidence type="ECO:0000313" key="2">
    <source>
        <dbReference type="EMBL" id="EFX86475.1"/>
    </source>
</evidence>
<dbReference type="KEGG" id="dpx:DAPPUDRAFT_236619"/>